<dbReference type="EMBL" id="MN739672">
    <property type="protein sequence ID" value="QHT19952.1"/>
    <property type="molecule type" value="Genomic_DNA"/>
</dbReference>
<reference evidence="1" key="1">
    <citation type="journal article" date="2020" name="Nature">
        <title>Giant virus diversity and host interactions through global metagenomics.</title>
        <authorList>
            <person name="Schulz F."/>
            <person name="Roux S."/>
            <person name="Paez-Espino D."/>
            <person name="Jungbluth S."/>
            <person name="Walsh D.A."/>
            <person name="Denef V.J."/>
            <person name="McMahon K.D."/>
            <person name="Konstantinidis K.T."/>
            <person name="Eloe-Fadrosh E.A."/>
            <person name="Kyrpides N.C."/>
            <person name="Woyke T."/>
        </authorList>
    </citation>
    <scope>NUCLEOTIDE SEQUENCE</scope>
    <source>
        <strain evidence="1">GVMAG-M-3300023174-5</strain>
    </source>
</reference>
<sequence length="32" mass="3711">MHLTAIQLFQSCANNNKDNMMQAKCEIVVMRK</sequence>
<evidence type="ECO:0000313" key="1">
    <source>
        <dbReference type="EMBL" id="QHT19952.1"/>
    </source>
</evidence>
<dbReference type="AlphaFoldDB" id="A0A6C0DTV6"/>
<proteinExistence type="predicted"/>
<protein>
    <submittedName>
        <fullName evidence="1">Uncharacterized protein</fullName>
    </submittedName>
</protein>
<organism evidence="1">
    <name type="scientific">viral metagenome</name>
    <dbReference type="NCBI Taxonomy" id="1070528"/>
    <lineage>
        <taxon>unclassified sequences</taxon>
        <taxon>metagenomes</taxon>
        <taxon>organismal metagenomes</taxon>
    </lineage>
</organism>
<name>A0A6C0DTV6_9ZZZZ</name>
<accession>A0A6C0DTV6</accession>